<dbReference type="InterPro" id="IPR046148">
    <property type="entry name" value="Septknot"/>
</dbReference>
<dbReference type="RefSeq" id="WP_207087675.1">
    <property type="nucleotide sequence ID" value="NZ_JAFLQW010000231.1"/>
</dbReference>
<name>A0ABS3FPU6_9CYAN</name>
<proteinExistence type="predicted"/>
<organism evidence="2 3">
    <name type="scientific">Phormidium pseudopriestleyi FRX01</name>
    <dbReference type="NCBI Taxonomy" id="1759528"/>
    <lineage>
        <taxon>Bacteria</taxon>
        <taxon>Bacillati</taxon>
        <taxon>Cyanobacteriota</taxon>
        <taxon>Cyanophyceae</taxon>
        <taxon>Oscillatoriophycideae</taxon>
        <taxon>Oscillatoriales</taxon>
        <taxon>Oscillatoriaceae</taxon>
        <taxon>Phormidium</taxon>
    </lineage>
</organism>
<dbReference type="EMBL" id="JAFLQW010000231">
    <property type="protein sequence ID" value="MBO0349139.1"/>
    <property type="molecule type" value="Genomic_DNA"/>
</dbReference>
<evidence type="ECO:0000259" key="1">
    <source>
        <dbReference type="Pfam" id="PF19647"/>
    </source>
</evidence>
<gene>
    <name evidence="2" type="ORF">J0895_08485</name>
</gene>
<evidence type="ECO:0000313" key="2">
    <source>
        <dbReference type="EMBL" id="MBO0349139.1"/>
    </source>
</evidence>
<evidence type="ECO:0000313" key="3">
    <source>
        <dbReference type="Proteomes" id="UP000664844"/>
    </source>
</evidence>
<accession>A0ABS3FPU6</accession>
<keyword evidence="3" id="KW-1185">Reference proteome</keyword>
<reference evidence="2 3" key="1">
    <citation type="submission" date="2021-03" db="EMBL/GenBank/DDBJ databases">
        <title>Metabolic Capacity of the Antarctic Cyanobacterium Phormidium pseudopriestleyi that Sustains Oxygenic Photosynthesis in the Presence of Hydrogen Sulfide.</title>
        <authorList>
            <person name="Lumian J.E."/>
            <person name="Jungblut A.D."/>
            <person name="Dillon M.L."/>
            <person name="Hawes I."/>
            <person name="Doran P.T."/>
            <person name="Mackey T.J."/>
            <person name="Dick G.J."/>
            <person name="Grettenberger C.L."/>
            <person name="Sumner D.Y."/>
        </authorList>
    </citation>
    <scope>NUCLEOTIDE SEQUENCE [LARGE SCALE GENOMIC DNA]</scope>
    <source>
        <strain evidence="2 3">FRX01</strain>
    </source>
</reference>
<feature type="domain" description="7(1) septoil knot" evidence="1">
    <location>
        <begin position="40"/>
        <end position="112"/>
    </location>
</feature>
<sequence length="113" mass="13008">MLKRWFLWIFGSLFTLGIILWVTPAQSVNKVNADCTYNDISLYGKVQIVESFPDLKIEMVTSFPDLRVKMVNSFPDACGEWQVVESFPDFKIKVVDSFPDLKIKWVQSFPGIP</sequence>
<protein>
    <recommendedName>
        <fullName evidence="1">7(1) septoil knot domain-containing protein</fullName>
    </recommendedName>
</protein>
<dbReference type="Proteomes" id="UP000664844">
    <property type="component" value="Unassembled WGS sequence"/>
</dbReference>
<dbReference type="Pfam" id="PF19647">
    <property type="entry name" value="Septknot"/>
    <property type="match status" value="1"/>
</dbReference>
<comment type="caution">
    <text evidence="2">The sequence shown here is derived from an EMBL/GenBank/DDBJ whole genome shotgun (WGS) entry which is preliminary data.</text>
</comment>